<comment type="caution">
    <text evidence="1">The sequence shown here is derived from an EMBL/GenBank/DDBJ whole genome shotgun (WGS) entry which is preliminary data.</text>
</comment>
<dbReference type="PANTHER" id="PTHR10688">
    <property type="entry name" value="PWWP DOMAIN-CONTAINING PROTEIN"/>
    <property type="match status" value="1"/>
</dbReference>
<reference evidence="1 2" key="1">
    <citation type="submission" date="2024-01" db="EMBL/GenBank/DDBJ databases">
        <title>The genomes of 5 underutilized Papilionoideae crops provide insights into root nodulation and disease resistanc.</title>
        <authorList>
            <person name="Jiang F."/>
        </authorList>
    </citation>
    <scope>NUCLEOTIDE SEQUENCE [LARGE SCALE GENOMIC DNA]</scope>
    <source>
        <strain evidence="1">LVBAO_FW01</strain>
        <tissue evidence="1">Leaves</tissue>
    </source>
</reference>
<dbReference type="PANTHER" id="PTHR10688:SF2">
    <property type="entry name" value="PWWP DOMAIN-CONTAINING PROTEIN"/>
    <property type="match status" value="1"/>
</dbReference>
<keyword evidence="2" id="KW-1185">Reference proteome</keyword>
<sequence>MVSNKCRSTQSCSPKQTTIVPFSHLFCIHIIIQNRVIDIMRMQSGGGISRVRKGDIVWARVQFPHKWCPALVLTSDSLGVSVTFSFFHRNDVVSPTYFVESEVVPFEEAFPSLISRRNATNCDTLLHSALRLLGQRVISGLQCRCQMDRGQAQRTRNGPGYSSEFDPAGVLGFVLDAAVSPWVEIPRFAYAVRVVAQVHAFRAYSSVQHKKMYRQSHKIGDNVKLHPCSSLDQKTYSVTQEYVALEPKEKCQFISKIVEPNMSIDAMSRLKSTDPVSEGNFAHLFKNKRLIISKNLMLPPAVDPLYMVGGSEKSEMQSVQQFKSVSNPSMLDICFKKCSMISKAHISVPSNLKAHVSSYISKRKNTLYFNRKRRRLDKTASCHVTQIGRVQDEGEAYISKYTRPSISNIKVLEPEGSIRQVNQACTCFSKTNMNFADEVQTMDLKRNQNLTLQQSFTCGSSSNSVLGFNSDNCKVDASEAKFKGLLGSNSCVCQERLQMSCNGDTAPLELKNTARIELSEGDCLVEGMDSCSILNSEVGQQSKTHVPFSCASLHMKFPKNFNLPSKGQLIKKFSVFGSVDSSKTKVFWYTGSAQVAFLQETDAVAAYLYAKKKAWFGEANVRFWLDPFEHKRRGFGCSASKQIGPPLKSCLKNSNGDAAPLELKSSVRIELSEGNCLVEGMDSCSILKSKVGQQSKTHVPFSCTSLHMKFPKNFNLPSKGQLIKKFSVFGLVDYSKTRVFWYTGSAQVAFFQETDTVSAYLHAKKKAWFGEANVRYWLDPFEHKRSGFKCSVSKQPLKSCLKNSNSKRQKNRKKVRFAIES</sequence>
<accession>A0AAN9KV41</accession>
<gene>
    <name evidence="1" type="ORF">VNO77_25908</name>
</gene>
<protein>
    <recommendedName>
        <fullName evidence="3">PWWP domain-containing protein</fullName>
    </recommendedName>
</protein>
<dbReference type="EMBL" id="JAYMYQ010000006">
    <property type="protein sequence ID" value="KAK7322524.1"/>
    <property type="molecule type" value="Genomic_DNA"/>
</dbReference>
<evidence type="ECO:0000313" key="2">
    <source>
        <dbReference type="Proteomes" id="UP001367508"/>
    </source>
</evidence>
<evidence type="ECO:0000313" key="1">
    <source>
        <dbReference type="EMBL" id="KAK7322524.1"/>
    </source>
</evidence>
<dbReference type="AlphaFoldDB" id="A0AAN9KV41"/>
<organism evidence="1 2">
    <name type="scientific">Canavalia gladiata</name>
    <name type="common">Sword bean</name>
    <name type="synonym">Dolichos gladiatus</name>
    <dbReference type="NCBI Taxonomy" id="3824"/>
    <lineage>
        <taxon>Eukaryota</taxon>
        <taxon>Viridiplantae</taxon>
        <taxon>Streptophyta</taxon>
        <taxon>Embryophyta</taxon>
        <taxon>Tracheophyta</taxon>
        <taxon>Spermatophyta</taxon>
        <taxon>Magnoliopsida</taxon>
        <taxon>eudicotyledons</taxon>
        <taxon>Gunneridae</taxon>
        <taxon>Pentapetalae</taxon>
        <taxon>rosids</taxon>
        <taxon>fabids</taxon>
        <taxon>Fabales</taxon>
        <taxon>Fabaceae</taxon>
        <taxon>Papilionoideae</taxon>
        <taxon>50 kb inversion clade</taxon>
        <taxon>NPAAA clade</taxon>
        <taxon>indigoferoid/millettioid clade</taxon>
        <taxon>Phaseoleae</taxon>
        <taxon>Canavalia</taxon>
    </lineage>
</organism>
<dbReference type="Proteomes" id="UP001367508">
    <property type="component" value="Unassembled WGS sequence"/>
</dbReference>
<name>A0AAN9KV41_CANGL</name>
<evidence type="ECO:0008006" key="3">
    <source>
        <dbReference type="Google" id="ProtNLM"/>
    </source>
</evidence>
<dbReference type="CDD" id="cd05162">
    <property type="entry name" value="PWWP"/>
    <property type="match status" value="1"/>
</dbReference>
<dbReference type="InterPro" id="IPR052657">
    <property type="entry name" value="PDP_family_Arabidopsis"/>
</dbReference>
<proteinExistence type="predicted"/>